<feature type="binding site" evidence="5">
    <location>
        <position position="194"/>
    </location>
    <ligand>
        <name>ATP</name>
        <dbReference type="ChEBI" id="CHEBI:30616"/>
    </ligand>
</feature>
<feature type="binding site" evidence="5">
    <location>
        <begin position="85"/>
        <end position="88"/>
    </location>
    <ligand>
        <name>AMP</name>
        <dbReference type="ChEBI" id="CHEBI:456215"/>
    </ligand>
</feature>
<sequence length="209" mass="22654">MNLVFLGPPGAGKGTVAVKVSEELGIPHISTGDLFRKAIKDQSELGKKVKSILDSGELVPDDLTVALVEERLNQGDTGKGFILDGFPRTIPQAEALDTISTLQMAVNFSVADEVLVDRLSGRRVCKNCGATYHVKFAPPRKEGICDSCGGELYTRQDDAPEAIKNRLQVYYRQTQPLIDYYKDKGIKTDIDAAGSPEQVLSATLKALNS</sequence>
<dbReference type="Proteomes" id="UP000192343">
    <property type="component" value="Unassembled WGS sequence"/>
</dbReference>
<evidence type="ECO:0000313" key="10">
    <source>
        <dbReference type="Proteomes" id="UP000192343"/>
    </source>
</evidence>
<keyword evidence="2 5" id="KW-0545">Nucleotide biosynthesis</keyword>
<dbReference type="FunFam" id="3.40.50.300:FF:000106">
    <property type="entry name" value="Adenylate kinase mitochondrial"/>
    <property type="match status" value="1"/>
</dbReference>
<dbReference type="InterPro" id="IPR007862">
    <property type="entry name" value="Adenylate_kinase_lid-dom"/>
</dbReference>
<comment type="subcellular location">
    <subcellularLocation>
        <location evidence="5 7">Cytoplasm</location>
    </subcellularLocation>
</comment>
<comment type="domain">
    <text evidence="5">Consists of three domains, a large central CORE domain and two small peripheral domains, NMPbind and LID, which undergo movements during catalysis. The LID domain closes over the site of phosphoryl transfer upon ATP binding. Assembling and dissambling the active center during each catalytic cycle provides an effective means to prevent ATP hydrolysis. Some bacteria have evolved a zinc-coordinating structure that stabilizes the LID domain.</text>
</comment>
<organism evidence="9 10">
    <name type="scientific">Marispirochaeta aestuarii</name>
    <dbReference type="NCBI Taxonomy" id="1963862"/>
    <lineage>
        <taxon>Bacteria</taxon>
        <taxon>Pseudomonadati</taxon>
        <taxon>Spirochaetota</taxon>
        <taxon>Spirochaetia</taxon>
        <taxon>Spirochaetales</taxon>
        <taxon>Spirochaetaceae</taxon>
        <taxon>Marispirochaeta</taxon>
    </lineage>
</organism>
<comment type="function">
    <text evidence="5">Catalyzes the reversible transfer of the terminal phosphate group between ATP and AMP. Plays an important role in cellular energy homeostasis and in adenine nucleotide metabolism.</text>
</comment>
<dbReference type="NCBIfam" id="NF001380">
    <property type="entry name" value="PRK00279.1-2"/>
    <property type="match status" value="1"/>
</dbReference>
<dbReference type="InterPro" id="IPR000850">
    <property type="entry name" value="Adenylat/UMP-CMP_kin"/>
</dbReference>
<evidence type="ECO:0000256" key="4">
    <source>
        <dbReference type="ARBA" id="ARBA00022777"/>
    </source>
</evidence>
<dbReference type="AlphaFoldDB" id="A0A1Y1RWK0"/>
<dbReference type="InterPro" id="IPR006259">
    <property type="entry name" value="Adenyl_kin_sub"/>
</dbReference>
<dbReference type="EMBL" id="MWQY01000013">
    <property type="protein sequence ID" value="ORC34525.1"/>
    <property type="molecule type" value="Genomic_DNA"/>
</dbReference>
<feature type="binding site" evidence="5">
    <location>
        <begin position="57"/>
        <end position="59"/>
    </location>
    <ligand>
        <name>AMP</name>
        <dbReference type="ChEBI" id="CHEBI:456215"/>
    </ligand>
</feature>
<feature type="region of interest" description="LID" evidence="5">
    <location>
        <begin position="121"/>
        <end position="158"/>
    </location>
</feature>
<feature type="binding site" evidence="5">
    <location>
        <begin position="131"/>
        <end position="132"/>
    </location>
    <ligand>
        <name>ATP</name>
        <dbReference type="ChEBI" id="CHEBI:30616"/>
    </ligand>
</feature>
<protein>
    <recommendedName>
        <fullName evidence="5 7">Adenylate kinase</fullName>
        <shortName evidence="5">AK</shortName>
        <ecNumber evidence="5 7">2.7.4.3</ecNumber>
    </recommendedName>
    <alternativeName>
        <fullName evidence="5">ATP-AMP transphosphorylase</fullName>
    </alternativeName>
    <alternativeName>
        <fullName evidence="5">ATP:AMP phosphotransferase</fullName>
    </alternativeName>
    <alternativeName>
        <fullName evidence="5">Adenylate monophosphate kinase</fullName>
    </alternativeName>
</protein>
<dbReference type="NCBIfam" id="NF001381">
    <property type="entry name" value="PRK00279.1-3"/>
    <property type="match status" value="1"/>
</dbReference>
<feature type="binding site" evidence="5">
    <location>
        <position position="145"/>
    </location>
    <ligand>
        <name>Zn(2+)</name>
        <dbReference type="ChEBI" id="CHEBI:29105"/>
        <note>structural</note>
    </ligand>
</feature>
<feature type="binding site" evidence="5">
    <location>
        <position position="128"/>
    </location>
    <ligand>
        <name>Zn(2+)</name>
        <dbReference type="ChEBI" id="CHEBI:29105"/>
        <note>structural</note>
    </ligand>
</feature>
<feature type="binding site" evidence="5">
    <location>
        <position position="148"/>
    </location>
    <ligand>
        <name>Zn(2+)</name>
        <dbReference type="ChEBI" id="CHEBI:29105"/>
        <note>structural</note>
    </ligand>
</feature>
<dbReference type="InterPro" id="IPR027417">
    <property type="entry name" value="P-loop_NTPase"/>
</dbReference>
<dbReference type="GO" id="GO:0008270">
    <property type="term" value="F:zinc ion binding"/>
    <property type="evidence" value="ECO:0007669"/>
    <property type="project" value="UniProtKB-UniRule"/>
</dbReference>
<evidence type="ECO:0000256" key="7">
    <source>
        <dbReference type="RuleBase" id="RU003331"/>
    </source>
</evidence>
<keyword evidence="5" id="KW-0479">Metal-binding</keyword>
<evidence type="ECO:0000256" key="6">
    <source>
        <dbReference type="RuleBase" id="RU003330"/>
    </source>
</evidence>
<feature type="binding site" evidence="5">
    <location>
        <position position="31"/>
    </location>
    <ligand>
        <name>AMP</name>
        <dbReference type="ChEBI" id="CHEBI:456215"/>
    </ligand>
</feature>
<dbReference type="UniPathway" id="UPA00588">
    <property type="reaction ID" value="UER00649"/>
</dbReference>
<dbReference type="EC" id="2.7.4.3" evidence="5 7"/>
<dbReference type="CDD" id="cd01428">
    <property type="entry name" value="ADK"/>
    <property type="match status" value="1"/>
</dbReference>
<reference evidence="9 10" key="1">
    <citation type="submission" date="2017-03" db="EMBL/GenBank/DDBJ databases">
        <title>Draft Genome sequence of Marispirochaeta sp. strain JC444.</title>
        <authorList>
            <person name="Shivani Y."/>
            <person name="Subhash Y."/>
            <person name="Sasikala C."/>
            <person name="Ramana C."/>
        </authorList>
    </citation>
    <scope>NUCLEOTIDE SEQUENCE [LARGE SCALE GENOMIC DNA]</scope>
    <source>
        <strain evidence="9 10">JC444</strain>
    </source>
</reference>
<keyword evidence="5" id="KW-0862">Zinc</keyword>
<feature type="domain" description="Adenylate kinase active site lid" evidence="8">
    <location>
        <begin position="122"/>
        <end position="157"/>
    </location>
</feature>
<dbReference type="Gene3D" id="3.40.50.300">
    <property type="entry name" value="P-loop containing nucleotide triphosphate hydrolases"/>
    <property type="match status" value="1"/>
</dbReference>
<feature type="binding site" evidence="5">
    <location>
        <position position="166"/>
    </location>
    <ligand>
        <name>AMP</name>
        <dbReference type="ChEBI" id="CHEBI:456215"/>
    </ligand>
</feature>
<feature type="binding site" evidence="5">
    <location>
        <position position="36"/>
    </location>
    <ligand>
        <name>AMP</name>
        <dbReference type="ChEBI" id="CHEBI:456215"/>
    </ligand>
</feature>
<dbReference type="RefSeq" id="WP_083051392.1">
    <property type="nucleotide sequence ID" value="NZ_MWQY01000013.1"/>
</dbReference>
<dbReference type="GO" id="GO:0004017">
    <property type="term" value="F:AMP kinase activity"/>
    <property type="evidence" value="ECO:0007669"/>
    <property type="project" value="UniProtKB-UniRule"/>
</dbReference>
<feature type="binding site" evidence="5">
    <location>
        <position position="122"/>
    </location>
    <ligand>
        <name>ATP</name>
        <dbReference type="ChEBI" id="CHEBI:30616"/>
    </ligand>
</feature>
<name>A0A1Y1RWK0_9SPIO</name>
<evidence type="ECO:0000313" key="9">
    <source>
        <dbReference type="EMBL" id="ORC34525.1"/>
    </source>
</evidence>
<dbReference type="PROSITE" id="PS00113">
    <property type="entry name" value="ADENYLATE_KINASE"/>
    <property type="match status" value="1"/>
</dbReference>
<keyword evidence="3 5" id="KW-0547">Nucleotide-binding</keyword>
<gene>
    <name evidence="5" type="primary">adk</name>
    <name evidence="9" type="ORF">B4O97_12870</name>
</gene>
<evidence type="ECO:0000256" key="2">
    <source>
        <dbReference type="ARBA" id="ARBA00022727"/>
    </source>
</evidence>
<evidence type="ECO:0000256" key="3">
    <source>
        <dbReference type="ARBA" id="ARBA00022741"/>
    </source>
</evidence>
<evidence type="ECO:0000259" key="8">
    <source>
        <dbReference type="Pfam" id="PF05191"/>
    </source>
</evidence>
<dbReference type="GO" id="GO:0005524">
    <property type="term" value="F:ATP binding"/>
    <property type="evidence" value="ECO:0007669"/>
    <property type="project" value="UniProtKB-UniRule"/>
</dbReference>
<evidence type="ECO:0000256" key="5">
    <source>
        <dbReference type="HAMAP-Rule" id="MF_00235"/>
    </source>
</evidence>
<keyword evidence="4 5" id="KW-0418">Kinase</keyword>
<keyword evidence="10" id="KW-1185">Reference proteome</keyword>
<dbReference type="PRINTS" id="PR00094">
    <property type="entry name" value="ADENYLTKNASE"/>
</dbReference>
<dbReference type="Pfam" id="PF05191">
    <property type="entry name" value="ADK_lid"/>
    <property type="match status" value="1"/>
</dbReference>
<dbReference type="GO" id="GO:0005737">
    <property type="term" value="C:cytoplasm"/>
    <property type="evidence" value="ECO:0007669"/>
    <property type="project" value="UniProtKB-SubCell"/>
</dbReference>
<comment type="caution">
    <text evidence="9">The sequence shown here is derived from an EMBL/GenBank/DDBJ whole genome shotgun (WGS) entry which is preliminary data.</text>
</comment>
<dbReference type="SUPFAM" id="SSF52540">
    <property type="entry name" value="P-loop containing nucleoside triphosphate hydrolases"/>
    <property type="match status" value="1"/>
</dbReference>
<feature type="binding site" evidence="5">
    <location>
        <position position="125"/>
    </location>
    <ligand>
        <name>Zn(2+)</name>
        <dbReference type="ChEBI" id="CHEBI:29105"/>
        <note>structural</note>
    </ligand>
</feature>
<dbReference type="OrthoDB" id="9805030at2"/>
<comment type="subunit">
    <text evidence="5 7">Monomer.</text>
</comment>
<proteinExistence type="inferred from homology"/>
<comment type="catalytic activity">
    <reaction evidence="5 7">
        <text>AMP + ATP = 2 ADP</text>
        <dbReference type="Rhea" id="RHEA:12973"/>
        <dbReference type="ChEBI" id="CHEBI:30616"/>
        <dbReference type="ChEBI" id="CHEBI:456215"/>
        <dbReference type="ChEBI" id="CHEBI:456216"/>
        <dbReference type="EC" id="2.7.4.3"/>
    </reaction>
</comment>
<keyword evidence="5" id="KW-0963">Cytoplasm</keyword>
<keyword evidence="5 7" id="KW-0067">ATP-binding</keyword>
<dbReference type="InterPro" id="IPR033690">
    <property type="entry name" value="Adenylat_kinase_CS"/>
</dbReference>
<dbReference type="NCBIfam" id="NF011100">
    <property type="entry name" value="PRK14527.1"/>
    <property type="match status" value="1"/>
</dbReference>
<comment type="pathway">
    <text evidence="5">Purine metabolism; AMP biosynthesis via salvage pathway; AMP from ADP: step 1/1.</text>
</comment>
<feature type="binding site" evidence="5">
    <location>
        <begin position="10"/>
        <end position="15"/>
    </location>
    <ligand>
        <name>ATP</name>
        <dbReference type="ChEBI" id="CHEBI:30616"/>
    </ligand>
</feature>
<feature type="binding site" evidence="5">
    <location>
        <position position="155"/>
    </location>
    <ligand>
        <name>AMP</name>
        <dbReference type="ChEBI" id="CHEBI:456215"/>
    </ligand>
</feature>
<comment type="similarity">
    <text evidence="5 6">Belongs to the adenylate kinase family.</text>
</comment>
<keyword evidence="1 5" id="KW-0808">Transferase</keyword>
<accession>A0A1Y1RWK0</accession>
<dbReference type="Pfam" id="PF00406">
    <property type="entry name" value="ADK"/>
    <property type="match status" value="1"/>
</dbReference>
<dbReference type="STRING" id="1963862.B4O97_12870"/>
<dbReference type="HAMAP" id="MF_00235">
    <property type="entry name" value="Adenylate_kinase_Adk"/>
    <property type="match status" value="1"/>
</dbReference>
<dbReference type="GO" id="GO:0044209">
    <property type="term" value="P:AMP salvage"/>
    <property type="evidence" value="ECO:0007669"/>
    <property type="project" value="UniProtKB-UniRule"/>
</dbReference>
<feature type="binding site" evidence="5">
    <location>
        <position position="92"/>
    </location>
    <ligand>
        <name>AMP</name>
        <dbReference type="ChEBI" id="CHEBI:456215"/>
    </ligand>
</feature>
<dbReference type="PANTHER" id="PTHR23359">
    <property type="entry name" value="NUCLEOTIDE KINASE"/>
    <property type="match status" value="1"/>
</dbReference>
<dbReference type="NCBIfam" id="TIGR01351">
    <property type="entry name" value="adk"/>
    <property type="match status" value="1"/>
</dbReference>
<feature type="region of interest" description="NMP" evidence="5">
    <location>
        <begin position="30"/>
        <end position="59"/>
    </location>
</feature>
<evidence type="ECO:0000256" key="1">
    <source>
        <dbReference type="ARBA" id="ARBA00022679"/>
    </source>
</evidence>